<feature type="domain" description="Connexin cysteine-rich" evidence="12">
    <location>
        <begin position="155"/>
        <end position="221"/>
    </location>
</feature>
<feature type="transmembrane region" description="Helical" evidence="10">
    <location>
        <begin position="21"/>
        <end position="40"/>
    </location>
</feature>
<evidence type="ECO:0000256" key="1">
    <source>
        <dbReference type="ARBA" id="ARBA00004610"/>
    </source>
</evidence>
<comment type="subcellular location">
    <subcellularLocation>
        <location evidence="1">Cell junction</location>
        <location evidence="1">Gap junction</location>
    </subcellularLocation>
    <subcellularLocation>
        <location evidence="2">Cell membrane</location>
        <topology evidence="2">Multi-pass membrane protein</topology>
    </subcellularLocation>
</comment>
<evidence type="ECO:0000256" key="7">
    <source>
        <dbReference type="ARBA" id="ARBA00022989"/>
    </source>
</evidence>
<reference evidence="13" key="1">
    <citation type="journal article" date="2022" name="bioRxiv">
        <title>Sequencing and chromosome-scale assembly of the giantPleurodeles waltlgenome.</title>
        <authorList>
            <person name="Brown T."/>
            <person name="Elewa A."/>
            <person name="Iarovenko S."/>
            <person name="Subramanian E."/>
            <person name="Araus A.J."/>
            <person name="Petzold A."/>
            <person name="Susuki M."/>
            <person name="Suzuki K.-i.T."/>
            <person name="Hayashi T."/>
            <person name="Toyoda A."/>
            <person name="Oliveira C."/>
            <person name="Osipova E."/>
            <person name="Leigh N.D."/>
            <person name="Simon A."/>
            <person name="Yun M.H."/>
        </authorList>
    </citation>
    <scope>NUCLEOTIDE SEQUENCE</scope>
    <source>
        <strain evidence="13">20211129_DDA</strain>
        <tissue evidence="13">Liver</tissue>
    </source>
</reference>
<evidence type="ECO:0008006" key="15">
    <source>
        <dbReference type="Google" id="ProtNLM"/>
    </source>
</evidence>
<name>A0AAV7QAR2_PLEWA</name>
<dbReference type="SMART" id="SM00037">
    <property type="entry name" value="CNX"/>
    <property type="match status" value="1"/>
</dbReference>
<dbReference type="PANTHER" id="PTHR11984:SF5">
    <property type="entry name" value="GAP JUNCTION DELTA-3 PROTEIN"/>
    <property type="match status" value="1"/>
</dbReference>
<feature type="compositionally biased region" description="Polar residues" evidence="9">
    <location>
        <begin position="268"/>
        <end position="283"/>
    </location>
</feature>
<dbReference type="InterPro" id="IPR013092">
    <property type="entry name" value="Connexin_N"/>
</dbReference>
<feature type="transmembrane region" description="Helical" evidence="10">
    <location>
        <begin position="77"/>
        <end position="95"/>
    </location>
</feature>
<feature type="transmembrane region" description="Helical" evidence="10">
    <location>
        <begin position="202"/>
        <end position="223"/>
    </location>
</feature>
<dbReference type="GO" id="GO:0086077">
    <property type="term" value="F:gap junction channel activity involved in AV node cell-bundle of His cell electrical coupling"/>
    <property type="evidence" value="ECO:0007669"/>
    <property type="project" value="TreeGrafter"/>
</dbReference>
<dbReference type="PANTHER" id="PTHR11984">
    <property type="entry name" value="CONNEXIN"/>
    <property type="match status" value="1"/>
</dbReference>
<keyword evidence="14" id="KW-1185">Reference proteome</keyword>
<evidence type="ECO:0000256" key="10">
    <source>
        <dbReference type="SAM" id="Phobius"/>
    </source>
</evidence>
<keyword evidence="3" id="KW-1003">Cell membrane</keyword>
<dbReference type="PRINTS" id="PR00206">
    <property type="entry name" value="CONNEXIN"/>
</dbReference>
<evidence type="ECO:0000256" key="3">
    <source>
        <dbReference type="ARBA" id="ARBA00022475"/>
    </source>
</evidence>
<sequence>MGEWSFLSSLLDAVQEHSPMVGRFWLVVMLIFRILILATVGSDVFEDEQEEFICNTMQPGCRQVCYDKAFPISHYRFWVFHIVLLSAPAVLFVIYSMHQGTKINREEATVPAPAVTTVAIGAVPKSPCRTKLQVEQRIQHIRTFYIVNVVLRIMAEVGFLVGQWLLYGFKVDMQFNCTRDPCPHVVSCYVSRPTEKTIFVQFYFVVGVVSTILSLAELGHLIFKDKCKRPMPASYEQDNWSNREQEKSRHLLLQGRHLIPQRKDGARGSQSMPNHFTPSTVFQPKSPSSTPNSSKSSRSTARVADLAV</sequence>
<evidence type="ECO:0000256" key="4">
    <source>
        <dbReference type="ARBA" id="ARBA00022692"/>
    </source>
</evidence>
<keyword evidence="7 10" id="KW-1133">Transmembrane helix</keyword>
<feature type="domain" description="Connexin N-terminal" evidence="11">
    <location>
        <begin position="43"/>
        <end position="76"/>
    </location>
</feature>
<dbReference type="InterPro" id="IPR038359">
    <property type="entry name" value="Connexin_N_sf"/>
</dbReference>
<keyword evidence="6" id="KW-0965">Cell junction</keyword>
<dbReference type="EMBL" id="JANPWB010000010">
    <property type="protein sequence ID" value="KAJ1135678.1"/>
    <property type="molecule type" value="Genomic_DNA"/>
</dbReference>
<accession>A0AAV7QAR2</accession>
<dbReference type="InterPro" id="IPR017990">
    <property type="entry name" value="Connexin_CS"/>
</dbReference>
<evidence type="ECO:0000313" key="13">
    <source>
        <dbReference type="EMBL" id="KAJ1135678.1"/>
    </source>
</evidence>
<gene>
    <name evidence="13" type="ORF">NDU88_002116</name>
</gene>
<evidence type="ECO:0000259" key="11">
    <source>
        <dbReference type="SMART" id="SM00037"/>
    </source>
</evidence>
<comment type="caution">
    <text evidence="13">The sequence shown here is derived from an EMBL/GenBank/DDBJ whole genome shotgun (WGS) entry which is preliminary data.</text>
</comment>
<keyword evidence="5" id="KW-0303">Gap junction</keyword>
<keyword evidence="4 10" id="KW-0812">Transmembrane</keyword>
<evidence type="ECO:0000256" key="8">
    <source>
        <dbReference type="ARBA" id="ARBA00023136"/>
    </source>
</evidence>
<keyword evidence="8 10" id="KW-0472">Membrane</keyword>
<evidence type="ECO:0000256" key="9">
    <source>
        <dbReference type="SAM" id="MobiDB-lite"/>
    </source>
</evidence>
<evidence type="ECO:0000259" key="12">
    <source>
        <dbReference type="SMART" id="SM01089"/>
    </source>
</evidence>
<feature type="compositionally biased region" description="Low complexity" evidence="9">
    <location>
        <begin position="284"/>
        <end position="300"/>
    </location>
</feature>
<dbReference type="InterPro" id="IPR000500">
    <property type="entry name" value="Connexin"/>
</dbReference>
<evidence type="ECO:0000256" key="5">
    <source>
        <dbReference type="ARBA" id="ARBA00022868"/>
    </source>
</evidence>
<organism evidence="13 14">
    <name type="scientific">Pleurodeles waltl</name>
    <name type="common">Iberian ribbed newt</name>
    <dbReference type="NCBI Taxonomy" id="8319"/>
    <lineage>
        <taxon>Eukaryota</taxon>
        <taxon>Metazoa</taxon>
        <taxon>Chordata</taxon>
        <taxon>Craniata</taxon>
        <taxon>Vertebrata</taxon>
        <taxon>Euteleostomi</taxon>
        <taxon>Amphibia</taxon>
        <taxon>Batrachia</taxon>
        <taxon>Caudata</taxon>
        <taxon>Salamandroidea</taxon>
        <taxon>Salamandridae</taxon>
        <taxon>Pleurodelinae</taxon>
        <taxon>Pleurodeles</taxon>
    </lineage>
</organism>
<dbReference type="InterPro" id="IPR019570">
    <property type="entry name" value="Connexin_CCC"/>
</dbReference>
<evidence type="ECO:0000313" key="14">
    <source>
        <dbReference type="Proteomes" id="UP001066276"/>
    </source>
</evidence>
<proteinExistence type="predicted"/>
<protein>
    <recommendedName>
        <fullName evidence="15">Gap junction protein</fullName>
    </recommendedName>
</protein>
<dbReference type="AlphaFoldDB" id="A0AAV7QAR2"/>
<dbReference type="SMART" id="SM01089">
    <property type="entry name" value="Connexin_CCC"/>
    <property type="match status" value="1"/>
</dbReference>
<dbReference type="GO" id="GO:0005922">
    <property type="term" value="C:connexin complex"/>
    <property type="evidence" value="ECO:0007669"/>
    <property type="project" value="InterPro"/>
</dbReference>
<dbReference type="Pfam" id="PF00029">
    <property type="entry name" value="Connexin"/>
    <property type="match status" value="1"/>
</dbReference>
<dbReference type="Gene3D" id="1.20.1440.80">
    <property type="entry name" value="Gap junction channel protein cysteine-rich domain"/>
    <property type="match status" value="1"/>
</dbReference>
<feature type="transmembrane region" description="Helical" evidence="10">
    <location>
        <begin position="145"/>
        <end position="166"/>
    </location>
</feature>
<feature type="region of interest" description="Disordered" evidence="9">
    <location>
        <begin position="262"/>
        <end position="308"/>
    </location>
</feature>
<dbReference type="GO" id="GO:0007267">
    <property type="term" value="P:cell-cell signaling"/>
    <property type="evidence" value="ECO:0007669"/>
    <property type="project" value="TreeGrafter"/>
</dbReference>
<dbReference type="PROSITE" id="PS00407">
    <property type="entry name" value="CONNEXINS_1"/>
    <property type="match status" value="1"/>
</dbReference>
<evidence type="ECO:0000256" key="6">
    <source>
        <dbReference type="ARBA" id="ARBA00022949"/>
    </source>
</evidence>
<dbReference type="Proteomes" id="UP001066276">
    <property type="component" value="Chromosome 6"/>
</dbReference>
<evidence type="ECO:0000256" key="2">
    <source>
        <dbReference type="ARBA" id="ARBA00004651"/>
    </source>
</evidence>